<comment type="caution">
    <text evidence="1">The sequence shown here is derived from an EMBL/GenBank/DDBJ whole genome shotgun (WGS) entry which is preliminary data.</text>
</comment>
<dbReference type="Proteomes" id="UP001307849">
    <property type="component" value="Unassembled WGS sequence"/>
</dbReference>
<sequence length="523" mass="57158">MNGSTSAFVPCAICGARVVFAVPGMGWAVGAPGWMADLYFLTIDEQFDPSYISLEAGYLINTPPNTTDVEPEVYNSEVERFVRSGVKICPIQPGKECEIYDGRCYPIHEACWQTFEIAAVRVLGIPRDSVSTTESILRGLMGVFDAGKVLEAEKGGYRLGFAHGFGDELEVGRYWRRLGVYGVIEIGPVNFLEVHKSFEREPLEEFVYVGTGEGGDVDSNKVDVIRSLKNELGRGGMEDVDAAVREDGYWVPAIDGLPVEILSRVLEFLGGEGVIKYGTLEGVKRRVKVPEGVWKREFEVRDGVGWVDGEGYWKGMKELSWFERFLNVRLRVRMDERKGTGSLRNWRRVFGVCMGVLDVIFDVGGGRVEGLENTRGLEGGFKVLVPKGRGGAERGLRVGGFKARGVMVSYTGSGKMRFVSGMRFLPGGEGVGIVNLEDEVYCELFGKVDGSVMVLKVCFGEFGIRRITTEGVDGVEGGVEGQEGVSLVRFLTGPGGVDVNGVSVCIDAYKITGLGIDFESLIL</sequence>
<keyword evidence="2" id="KW-1185">Reference proteome</keyword>
<name>A0AAN8NQY1_9PEZI</name>
<dbReference type="EMBL" id="JAVHJM010000001">
    <property type="protein sequence ID" value="KAK6520144.1"/>
    <property type="molecule type" value="Genomic_DNA"/>
</dbReference>
<evidence type="ECO:0000313" key="2">
    <source>
        <dbReference type="Proteomes" id="UP001307849"/>
    </source>
</evidence>
<reference evidence="1 2" key="1">
    <citation type="submission" date="2019-10" db="EMBL/GenBank/DDBJ databases">
        <authorList>
            <person name="Palmer J.M."/>
        </authorList>
    </citation>
    <scope>NUCLEOTIDE SEQUENCE [LARGE SCALE GENOMIC DNA]</scope>
    <source>
        <strain evidence="1 2">TWF506</strain>
    </source>
</reference>
<gene>
    <name evidence="1" type="ORF">TWF506_000428</name>
</gene>
<proteinExistence type="predicted"/>
<organism evidence="1 2">
    <name type="scientific">Arthrobotrys conoides</name>
    <dbReference type="NCBI Taxonomy" id="74498"/>
    <lineage>
        <taxon>Eukaryota</taxon>
        <taxon>Fungi</taxon>
        <taxon>Dikarya</taxon>
        <taxon>Ascomycota</taxon>
        <taxon>Pezizomycotina</taxon>
        <taxon>Orbiliomycetes</taxon>
        <taxon>Orbiliales</taxon>
        <taxon>Orbiliaceae</taxon>
        <taxon>Arthrobotrys</taxon>
    </lineage>
</organism>
<accession>A0AAN8NQY1</accession>
<protein>
    <submittedName>
        <fullName evidence="1">Uncharacterized protein</fullName>
    </submittedName>
</protein>
<evidence type="ECO:0000313" key="1">
    <source>
        <dbReference type="EMBL" id="KAK6520144.1"/>
    </source>
</evidence>
<dbReference type="AlphaFoldDB" id="A0AAN8NQY1"/>